<keyword evidence="5" id="KW-0732">Signal</keyword>
<evidence type="ECO:0000256" key="3">
    <source>
        <dbReference type="ARBA" id="ARBA00022801"/>
    </source>
</evidence>
<sequence>MMLRHSLTTITTFCIIVGFATCENGSPQVTTPLGEIKGSILTTVRGKTIYSFRGIRYAKPPINELRFQPPVPVDKWDDVYDATKDGPMCPQPDLTPTSEDCLFVNVYTTKLPENGENPKRPVIVFIHFGGYAQFTGSSAWIGPEYILDEDIVFVTMNYRLGALGFLNTEDQLAPGNNGIKDQVVALKWVKANVASFGGDPDLITVSGCSVGGVSVTLHLVSPMSKGLFHRAIAMSGSSYGNWPVNPSFKLAQKQAQLVGCPNDTSANIINCLKTKSAQELIDSSPGFQQFGTDPILVWHPVIEPDFRQERFLIENPVKTIECGEFTKVPVMTGITEEEVSFLALILGANSTLLEEMINHFNEIAPISFLYERGTEQSKYTSEELKKFYIGENPSIDFLISGIGKLYADSIVGFSINRVATLLAKKSSEPVYYYKSNYQGRYSNFYKPGTKTPY</sequence>
<evidence type="ECO:0000256" key="4">
    <source>
        <dbReference type="ARBA" id="ARBA00023180"/>
    </source>
</evidence>
<proteinExistence type="inferred from homology"/>
<evidence type="ECO:0000313" key="8">
    <source>
        <dbReference type="Proteomes" id="UP000801492"/>
    </source>
</evidence>
<feature type="domain" description="Carboxylesterase type B" evidence="6">
    <location>
        <begin position="26"/>
        <end position="447"/>
    </location>
</feature>
<dbReference type="Pfam" id="PF00135">
    <property type="entry name" value="COesterase"/>
    <property type="match status" value="1"/>
</dbReference>
<protein>
    <recommendedName>
        <fullName evidence="6">Carboxylesterase type B domain-containing protein</fullName>
    </recommendedName>
</protein>
<dbReference type="OrthoDB" id="6846267at2759"/>
<feature type="signal peptide" evidence="5">
    <location>
        <begin position="1"/>
        <end position="22"/>
    </location>
</feature>
<evidence type="ECO:0000313" key="7">
    <source>
        <dbReference type="EMBL" id="KAF2891820.1"/>
    </source>
</evidence>
<keyword evidence="3" id="KW-0378">Hydrolase</keyword>
<dbReference type="GO" id="GO:0052689">
    <property type="term" value="F:carboxylic ester hydrolase activity"/>
    <property type="evidence" value="ECO:0007669"/>
    <property type="project" value="UniProtKB-KW"/>
</dbReference>
<dbReference type="Proteomes" id="UP000801492">
    <property type="component" value="Unassembled WGS sequence"/>
</dbReference>
<evidence type="ECO:0000259" key="6">
    <source>
        <dbReference type="Pfam" id="PF00135"/>
    </source>
</evidence>
<keyword evidence="8" id="KW-1185">Reference proteome</keyword>
<dbReference type="InterPro" id="IPR002018">
    <property type="entry name" value="CarbesteraseB"/>
</dbReference>
<dbReference type="PANTHER" id="PTHR43142">
    <property type="entry name" value="CARBOXYLIC ESTER HYDROLASE"/>
    <property type="match status" value="1"/>
</dbReference>
<keyword evidence="4" id="KW-0325">Glycoprotein</keyword>
<dbReference type="PANTHER" id="PTHR43142:SF1">
    <property type="entry name" value="CARBOXYLIC ESTER HYDROLASE"/>
    <property type="match status" value="1"/>
</dbReference>
<dbReference type="InterPro" id="IPR029058">
    <property type="entry name" value="AB_hydrolase_fold"/>
</dbReference>
<gene>
    <name evidence="7" type="ORF">ILUMI_14353</name>
</gene>
<feature type="chain" id="PRO_5035473096" description="Carboxylesterase type B domain-containing protein" evidence="5">
    <location>
        <begin position="23"/>
        <end position="453"/>
    </location>
</feature>
<evidence type="ECO:0000256" key="5">
    <source>
        <dbReference type="SAM" id="SignalP"/>
    </source>
</evidence>
<keyword evidence="2" id="KW-0719">Serine esterase</keyword>
<comment type="caution">
    <text evidence="7">The sequence shown here is derived from an EMBL/GenBank/DDBJ whole genome shotgun (WGS) entry which is preliminary data.</text>
</comment>
<dbReference type="Gene3D" id="3.40.50.1820">
    <property type="entry name" value="alpha/beta hydrolase"/>
    <property type="match status" value="1"/>
</dbReference>
<accession>A0A8K0CYU4</accession>
<comment type="similarity">
    <text evidence="1">Belongs to the type-B carboxylesterase/lipase family.</text>
</comment>
<name>A0A8K0CYU4_IGNLU</name>
<dbReference type="AlphaFoldDB" id="A0A8K0CYU4"/>
<dbReference type="EMBL" id="VTPC01021925">
    <property type="protein sequence ID" value="KAF2891820.1"/>
    <property type="molecule type" value="Genomic_DNA"/>
</dbReference>
<feature type="non-terminal residue" evidence="7">
    <location>
        <position position="453"/>
    </location>
</feature>
<dbReference type="SUPFAM" id="SSF53474">
    <property type="entry name" value="alpha/beta-Hydrolases"/>
    <property type="match status" value="1"/>
</dbReference>
<reference evidence="7" key="1">
    <citation type="submission" date="2019-08" db="EMBL/GenBank/DDBJ databases">
        <title>The genome of the North American firefly Photinus pyralis.</title>
        <authorList>
            <consortium name="Photinus pyralis genome working group"/>
            <person name="Fallon T.R."/>
            <person name="Sander Lower S.E."/>
            <person name="Weng J.-K."/>
        </authorList>
    </citation>
    <scope>NUCLEOTIDE SEQUENCE</scope>
    <source>
        <strain evidence="7">TRF0915ILg1</strain>
        <tissue evidence="7">Whole body</tissue>
    </source>
</reference>
<evidence type="ECO:0000256" key="1">
    <source>
        <dbReference type="ARBA" id="ARBA00005964"/>
    </source>
</evidence>
<organism evidence="7 8">
    <name type="scientific">Ignelater luminosus</name>
    <name type="common">Cucubano</name>
    <name type="synonym">Pyrophorus luminosus</name>
    <dbReference type="NCBI Taxonomy" id="2038154"/>
    <lineage>
        <taxon>Eukaryota</taxon>
        <taxon>Metazoa</taxon>
        <taxon>Ecdysozoa</taxon>
        <taxon>Arthropoda</taxon>
        <taxon>Hexapoda</taxon>
        <taxon>Insecta</taxon>
        <taxon>Pterygota</taxon>
        <taxon>Neoptera</taxon>
        <taxon>Endopterygota</taxon>
        <taxon>Coleoptera</taxon>
        <taxon>Polyphaga</taxon>
        <taxon>Elateriformia</taxon>
        <taxon>Elateroidea</taxon>
        <taxon>Elateridae</taxon>
        <taxon>Agrypninae</taxon>
        <taxon>Pyrophorini</taxon>
        <taxon>Ignelater</taxon>
    </lineage>
</organism>
<evidence type="ECO:0000256" key="2">
    <source>
        <dbReference type="ARBA" id="ARBA00022487"/>
    </source>
</evidence>